<comment type="caution">
    <text evidence="1">The sequence shown here is derived from an EMBL/GenBank/DDBJ whole genome shotgun (WGS) entry which is preliminary data.</text>
</comment>
<sequence length="185" mass="22428">MKTLYVKDREEWRKWLEVSFQTEKEIWLIYPKKSSGKEVILYNDAVEEALCFGWIDSTLKTLDEYHTIQRYSVRNPKSTYSQLNKERIIWLHKNNMIHSTVVDSIRFILEEEYIIPGYIIEEIKKDELAWKNFSSFSDSYKRIRIAYIDMARDYPDHFQKRLNHFIEKTRANKLIKGYGGTDKYY</sequence>
<evidence type="ECO:0000313" key="1">
    <source>
        <dbReference type="EMBL" id="MBB4037855.1"/>
    </source>
</evidence>
<dbReference type="Proteomes" id="UP000555103">
    <property type="component" value="Unassembled WGS sequence"/>
</dbReference>
<gene>
    <name evidence="1" type="ORF">GGR21_003776</name>
</gene>
<organism evidence="1 2">
    <name type="scientific">Dysgonomonas hofstadii</name>
    <dbReference type="NCBI Taxonomy" id="637886"/>
    <lineage>
        <taxon>Bacteria</taxon>
        <taxon>Pseudomonadati</taxon>
        <taxon>Bacteroidota</taxon>
        <taxon>Bacteroidia</taxon>
        <taxon>Bacteroidales</taxon>
        <taxon>Dysgonomonadaceae</taxon>
        <taxon>Dysgonomonas</taxon>
    </lineage>
</organism>
<accession>A0A840CYP1</accession>
<dbReference type="RefSeq" id="WP_183308701.1">
    <property type="nucleotide sequence ID" value="NZ_JACIEP010000018.1"/>
</dbReference>
<name>A0A840CYP1_9BACT</name>
<dbReference type="Pfam" id="PF13376">
    <property type="entry name" value="OmdA"/>
    <property type="match status" value="1"/>
</dbReference>
<evidence type="ECO:0000313" key="2">
    <source>
        <dbReference type="Proteomes" id="UP000555103"/>
    </source>
</evidence>
<proteinExistence type="predicted"/>
<dbReference type="AlphaFoldDB" id="A0A840CYP1"/>
<protein>
    <submittedName>
        <fullName evidence="1">Uncharacterized protein YdeI (YjbR/CyaY-like superfamily)</fullName>
    </submittedName>
</protein>
<dbReference type="EMBL" id="JACIEP010000018">
    <property type="protein sequence ID" value="MBB4037855.1"/>
    <property type="molecule type" value="Genomic_DNA"/>
</dbReference>
<reference evidence="1 2" key="1">
    <citation type="submission" date="2020-08" db="EMBL/GenBank/DDBJ databases">
        <title>Genomic Encyclopedia of Type Strains, Phase IV (KMG-IV): sequencing the most valuable type-strain genomes for metagenomic binning, comparative biology and taxonomic classification.</title>
        <authorList>
            <person name="Goeker M."/>
        </authorList>
    </citation>
    <scope>NUCLEOTIDE SEQUENCE [LARGE SCALE GENOMIC DNA]</scope>
    <source>
        <strain evidence="1 2">DSM 104969</strain>
    </source>
</reference>
<keyword evidence="2" id="KW-1185">Reference proteome</keyword>